<gene>
    <name evidence="2" type="ORF">D5R81_07565</name>
</gene>
<dbReference type="RefSeq" id="WP_121853047.1">
    <property type="nucleotide sequence ID" value="NZ_CP037952.1"/>
</dbReference>
<accession>A0A3A6UG43</accession>
<protein>
    <submittedName>
        <fullName evidence="2">Uncharacterized protein</fullName>
    </submittedName>
</protein>
<dbReference type="AlphaFoldDB" id="A0A3A6UG43"/>
<feature type="compositionally biased region" description="Basic and acidic residues" evidence="1">
    <location>
        <begin position="394"/>
        <end position="405"/>
    </location>
</feature>
<dbReference type="EMBL" id="QYYH01000036">
    <property type="protein sequence ID" value="RJY17833.1"/>
    <property type="molecule type" value="Genomic_DNA"/>
</dbReference>
<sequence>MISETRPKDIAPVAFDDLSLESQIEAEHHELIEKLNKYTCSDKEVVKEFIELINKDINYNKTCSRSSHYLELFKVLITELSKPIKKNFYVQMAVIYSDEGPVWEVRTLMTNCDEGHVIAQLVSPLEGGIGVGTDEFSRCRELVSEINKITKTPGVDRPVAQLLRSVTPKITWEATEKIQSEPAGTRLISQLSDTQSKPSKVAKAAEFDLELVDGVGQITYFENKSTVFLREKNASGNTIALVDTIIETPGIYNFSFIIENDQGASCCLGIMPKPTAGKSNLKPITRMEESLCMSKQLSLIRSYCGEIWTHGRKDRTRNVEEFWAISTLVEMKVVVKEDKKADVYFTNNGEAQLNGQAVFSNEKVPLQAFVGFYAAMAKRVNLIHSDYEPKTDLHPSKVVKPEKMPSSESKALMPSAQPKPSASSLRCIIPELTSKAMDKVEDIQFSAKLALGSAKVLHFSGKTKLVRESVDENIGIGFLNCVCSKKGYYQFTFSVKDKNNGTCIGFCTQKDQQDIKKNFSTINTESLFDSTWSVLFRLSDGRLFDRGDSCNIDGLLITDIESTNFAFELIVNEQGNTQITALITPETGDLRSYPLVDFSDAVIPFVAFFGKGNQAVELKELPSYFADEV</sequence>
<keyword evidence="3" id="KW-1185">Reference proteome</keyword>
<dbReference type="Proteomes" id="UP000273022">
    <property type="component" value="Unassembled WGS sequence"/>
</dbReference>
<dbReference type="OrthoDB" id="794403at2"/>
<organism evidence="2 3">
    <name type="scientific">Parashewanella spongiae</name>
    <dbReference type="NCBI Taxonomy" id="342950"/>
    <lineage>
        <taxon>Bacteria</taxon>
        <taxon>Pseudomonadati</taxon>
        <taxon>Pseudomonadota</taxon>
        <taxon>Gammaproteobacteria</taxon>
        <taxon>Alteromonadales</taxon>
        <taxon>Shewanellaceae</taxon>
        <taxon>Parashewanella</taxon>
    </lineage>
</organism>
<evidence type="ECO:0000313" key="3">
    <source>
        <dbReference type="Proteomes" id="UP000273022"/>
    </source>
</evidence>
<name>A0A3A6UG43_9GAMM</name>
<evidence type="ECO:0000313" key="2">
    <source>
        <dbReference type="EMBL" id="RJY17833.1"/>
    </source>
</evidence>
<evidence type="ECO:0000256" key="1">
    <source>
        <dbReference type="SAM" id="MobiDB-lite"/>
    </source>
</evidence>
<comment type="caution">
    <text evidence="2">The sequence shown here is derived from an EMBL/GenBank/DDBJ whole genome shotgun (WGS) entry which is preliminary data.</text>
</comment>
<feature type="region of interest" description="Disordered" evidence="1">
    <location>
        <begin position="394"/>
        <end position="419"/>
    </location>
</feature>
<proteinExistence type="predicted"/>
<reference evidence="2 3" key="1">
    <citation type="submission" date="2018-09" db="EMBL/GenBank/DDBJ databases">
        <title>Phylogeny of the Shewanellaceae, and recommendation for two new genera, Pseudoshewanella and Parashewanella.</title>
        <authorList>
            <person name="Wang G."/>
        </authorList>
    </citation>
    <scope>NUCLEOTIDE SEQUENCE [LARGE SCALE GENOMIC DNA]</scope>
    <source>
        <strain evidence="2 3">KCTC 22492</strain>
    </source>
</reference>